<keyword evidence="2" id="KW-1185">Reference proteome</keyword>
<dbReference type="OrthoDB" id="7693146at2"/>
<organism evidence="1 2">
    <name type="scientific">Gemmobacter aquatilis</name>
    <dbReference type="NCBI Taxonomy" id="933059"/>
    <lineage>
        <taxon>Bacteria</taxon>
        <taxon>Pseudomonadati</taxon>
        <taxon>Pseudomonadota</taxon>
        <taxon>Alphaproteobacteria</taxon>
        <taxon>Rhodobacterales</taxon>
        <taxon>Paracoccaceae</taxon>
        <taxon>Gemmobacter</taxon>
    </lineage>
</organism>
<reference evidence="1 2" key="1">
    <citation type="submission" date="2016-10" db="EMBL/GenBank/DDBJ databases">
        <authorList>
            <person name="de Groot N.N."/>
        </authorList>
    </citation>
    <scope>NUCLEOTIDE SEQUENCE [LARGE SCALE GENOMIC DNA]</scope>
    <source>
        <strain evidence="1 2">DSM 3857</strain>
    </source>
</reference>
<gene>
    <name evidence="1" type="ORF">SAMN04488103_111103</name>
</gene>
<dbReference type="Proteomes" id="UP000198761">
    <property type="component" value="Unassembled WGS sequence"/>
</dbReference>
<sequence>MTSTEAPALERTIPPSEFDVGTPVEWMVDPDRRETILGVTYEFSRTGERKTVWYTPNKRRAKGALVVTDFAPA</sequence>
<protein>
    <submittedName>
        <fullName evidence="1">Uncharacterized protein</fullName>
    </submittedName>
</protein>
<dbReference type="AlphaFoldDB" id="A0A1H8LR74"/>
<evidence type="ECO:0000313" key="1">
    <source>
        <dbReference type="EMBL" id="SEO07589.1"/>
    </source>
</evidence>
<name>A0A1H8LR74_9RHOB</name>
<dbReference type="RefSeq" id="WP_091303249.1">
    <property type="nucleotide sequence ID" value="NZ_FOCE01000011.1"/>
</dbReference>
<evidence type="ECO:0000313" key="2">
    <source>
        <dbReference type="Proteomes" id="UP000198761"/>
    </source>
</evidence>
<dbReference type="STRING" id="933059.SAMN04488103_111103"/>
<proteinExistence type="predicted"/>
<dbReference type="EMBL" id="FOCE01000011">
    <property type="protein sequence ID" value="SEO07589.1"/>
    <property type="molecule type" value="Genomic_DNA"/>
</dbReference>
<accession>A0A1H8LR74</accession>